<feature type="domain" description="Glycosyl transferase family 25" evidence="4">
    <location>
        <begin position="348"/>
        <end position="529"/>
    </location>
</feature>
<dbReference type="SUPFAM" id="SSF53448">
    <property type="entry name" value="Nucleotide-diphospho-sugar transferases"/>
    <property type="match status" value="1"/>
</dbReference>
<dbReference type="EMBL" id="GBHO01018719">
    <property type="protein sequence ID" value="JAG24885.1"/>
    <property type="molecule type" value="Transcribed_RNA"/>
</dbReference>
<evidence type="ECO:0000256" key="1">
    <source>
        <dbReference type="ARBA" id="ARBA00006721"/>
    </source>
</evidence>
<accession>A0A0A9Y5S2</accession>
<evidence type="ECO:0000256" key="3">
    <source>
        <dbReference type="ARBA" id="ARBA00022679"/>
    </source>
</evidence>
<evidence type="ECO:0000259" key="4">
    <source>
        <dbReference type="Pfam" id="PF01755"/>
    </source>
</evidence>
<comment type="similarity">
    <text evidence="1">Belongs to the glycosyltransferase 25 family.</text>
</comment>
<gene>
    <name evidence="5" type="ORF">CM83_42130</name>
</gene>
<reference evidence="5" key="1">
    <citation type="journal article" date="2014" name="PLoS ONE">
        <title>Transcriptome-Based Identification of ABC Transporters in the Western Tarnished Plant Bug Lygus hesperus.</title>
        <authorList>
            <person name="Hull J.J."/>
            <person name="Chaney K."/>
            <person name="Geib S.M."/>
            <person name="Fabrick J.A."/>
            <person name="Brent C.S."/>
            <person name="Walsh D."/>
            <person name="Lavine L.C."/>
        </authorList>
    </citation>
    <scope>NUCLEOTIDE SEQUENCE</scope>
</reference>
<evidence type="ECO:0000256" key="2">
    <source>
        <dbReference type="ARBA" id="ARBA00022676"/>
    </source>
</evidence>
<dbReference type="InterPro" id="IPR029044">
    <property type="entry name" value="Nucleotide-diphossugar_trans"/>
</dbReference>
<dbReference type="Gene3D" id="3.90.550.10">
    <property type="entry name" value="Spore Coat Polysaccharide Biosynthesis Protein SpsA, Chain A"/>
    <property type="match status" value="1"/>
</dbReference>
<name>A0A0A9Y5S2_LYGHE</name>
<proteinExistence type="inferred from homology"/>
<feature type="non-terminal residue" evidence="5">
    <location>
        <position position="1"/>
    </location>
</feature>
<dbReference type="InterPro" id="IPR050757">
    <property type="entry name" value="Collagen_mod_GT25"/>
</dbReference>
<evidence type="ECO:0000313" key="5">
    <source>
        <dbReference type="EMBL" id="JAG24885.1"/>
    </source>
</evidence>
<keyword evidence="3 5" id="KW-0808">Transferase</keyword>
<dbReference type="Pfam" id="PF01755">
    <property type="entry name" value="Glyco_transf_25"/>
    <property type="match status" value="1"/>
</dbReference>
<dbReference type="CDD" id="cd06532">
    <property type="entry name" value="Glyco_transf_25"/>
    <property type="match status" value="1"/>
</dbReference>
<protein>
    <submittedName>
        <fullName evidence="5">Glycosyltransferase 25 family member</fullName>
    </submittedName>
</protein>
<dbReference type="InterPro" id="IPR002654">
    <property type="entry name" value="Glyco_trans_25"/>
</dbReference>
<reference evidence="5" key="2">
    <citation type="submission" date="2014-07" db="EMBL/GenBank/DDBJ databases">
        <authorList>
            <person name="Hull J."/>
        </authorList>
    </citation>
    <scope>NUCLEOTIDE SEQUENCE</scope>
</reference>
<sequence length="590" mass="68346">SNVSISYLISIKSKLSIRENMAVAGWLVCVISLTFASETVFSTENEDSDHGRKMETVLIAILVRNKGHTLPYFLSYLHKLDYPKDRISLWIRSDHNIDDSIDVLEKWLNAYKHLYHSVHPVLERHGTSLRGEEGIAHWPLSRYRHVIPMRESALHTARYMWADYLWMLDCDVFITNPNTLKELVRKKFPIVAPALRSDGLYSNFWCGMSNEFYYMRTEDYGPILNRKKKGCFTVPMVHSSVLIDLRSTATDNLTYDPQILRGYSGPIDDIITFARSANMSGINMTVCNDEIYGYVMVPLEKDDPIHYDLIQLRNLKLEILIDGPPPEVDPLLDQFVREAHEPPIPVNKTFMINLRRRPDRRTRMLNSFKELRLEVETIDAVDGRSLSDDDLKNLGVKLMPGYQDPFHKRPMKRGEIGCFLSHYVIWNEVSRKGYDVAMILEDDVRFEPFFNQKMHSLLKEVANLPFEWDLIYLGRKKLDEKNEEAVAGTSHLVWAGYSYWTLGYLLSARGADKLLEQDPLSNVLPVDEYLPILYDKHPADEWKDFYPKRDLIALSVEPLIIYPTRYLHEEGYISDTEDSAVISSTPNPEL</sequence>
<dbReference type="AlphaFoldDB" id="A0A0A9Y5S2"/>
<dbReference type="GO" id="GO:0050211">
    <property type="term" value="F:procollagen galactosyltransferase activity"/>
    <property type="evidence" value="ECO:0007669"/>
    <property type="project" value="TreeGrafter"/>
</dbReference>
<dbReference type="PANTHER" id="PTHR10730">
    <property type="entry name" value="PROCOLLAGEN-LYSINE,2-OXOGLUTARATE 5-DIOXYGENASE/GLYCOSYLTRANSFERASE 25 FAMILY MEMBER"/>
    <property type="match status" value="1"/>
</dbReference>
<keyword evidence="2" id="KW-0328">Glycosyltransferase</keyword>
<organism evidence="5">
    <name type="scientific">Lygus hesperus</name>
    <name type="common">Western plant bug</name>
    <dbReference type="NCBI Taxonomy" id="30085"/>
    <lineage>
        <taxon>Eukaryota</taxon>
        <taxon>Metazoa</taxon>
        <taxon>Ecdysozoa</taxon>
        <taxon>Arthropoda</taxon>
        <taxon>Hexapoda</taxon>
        <taxon>Insecta</taxon>
        <taxon>Pterygota</taxon>
        <taxon>Neoptera</taxon>
        <taxon>Paraneoptera</taxon>
        <taxon>Hemiptera</taxon>
        <taxon>Heteroptera</taxon>
        <taxon>Panheteroptera</taxon>
        <taxon>Cimicomorpha</taxon>
        <taxon>Miridae</taxon>
        <taxon>Mirini</taxon>
        <taxon>Lygus</taxon>
    </lineage>
</organism>
<dbReference type="PANTHER" id="PTHR10730:SF53">
    <property type="entry name" value="GLYCOSYLTRANSFERASE 25 FAMILY MEMBER"/>
    <property type="match status" value="1"/>
</dbReference>